<evidence type="ECO:0000256" key="1">
    <source>
        <dbReference type="ARBA" id="ARBA00022630"/>
    </source>
</evidence>
<dbReference type="GO" id="GO:0019154">
    <property type="term" value="F:glycolate dehydrogenase activity"/>
    <property type="evidence" value="ECO:0007669"/>
    <property type="project" value="UniProtKB-EC"/>
</dbReference>
<accession>A0A934PZC3</accession>
<dbReference type="InterPro" id="IPR016169">
    <property type="entry name" value="FAD-bd_PCMH_sub2"/>
</dbReference>
<feature type="domain" description="FAD-binding PCMH-type" evidence="3">
    <location>
        <begin position="1"/>
        <end position="169"/>
    </location>
</feature>
<dbReference type="InterPro" id="IPR016166">
    <property type="entry name" value="FAD-bd_PCMH"/>
</dbReference>
<evidence type="ECO:0000313" key="5">
    <source>
        <dbReference type="Proteomes" id="UP000617041"/>
    </source>
</evidence>
<keyword evidence="2" id="KW-0274">FAD</keyword>
<dbReference type="InterPro" id="IPR016164">
    <property type="entry name" value="FAD-linked_Oxase-like_C"/>
</dbReference>
<dbReference type="AlphaFoldDB" id="A0A934PZC3"/>
<dbReference type="PANTHER" id="PTHR11748:SF103">
    <property type="entry name" value="GLYCOLATE OXIDASE SUBUNIT GLCE"/>
    <property type="match status" value="1"/>
</dbReference>
<sequence>MDGLAACIDRIRAASAAGTPLRIRGGGSKDFYGQRLEGEILATDGLAGIRAYEPSELVVTVGAGTRLSVLEAELAAQGQCLPFEPPHVGGEPTVGGMVAAGLSGPARASVGSVRDYVLGLTLVNGRGELLSFGGTVMKNVAGYDVSRLMAGALGTLGLIVEVSLKVLPKPVAEATLKFQMSQQEALQRLNAWGGQPLPLNASNWVDADGERVLFLRLRGAHAAVEAACRTLGGERQDNAQVEGDWRLARDLQLPWFTERAGRDLWRLSVPQTAPVLDLPEPPLVDWHGAQRWVAADAGDAAHLRRVAQQAGGHATLFRAAGATDVQRFTPLAPPLDRIHRDLKREFDPAGIFNRGRLFPDF</sequence>
<dbReference type="Proteomes" id="UP000617041">
    <property type="component" value="Unassembled WGS sequence"/>
</dbReference>
<protein>
    <submittedName>
        <fullName evidence="4">Glycolate oxidase subunit GlcE</fullName>
        <ecNumber evidence="4">1.1.99.14</ecNumber>
    </submittedName>
</protein>
<evidence type="ECO:0000313" key="4">
    <source>
        <dbReference type="EMBL" id="MBK0391439.1"/>
    </source>
</evidence>
<keyword evidence="1" id="KW-0285">Flavoprotein</keyword>
<comment type="caution">
    <text evidence="4">The sequence shown here is derived from an EMBL/GenBank/DDBJ whole genome shotgun (WGS) entry which is preliminary data.</text>
</comment>
<dbReference type="RefSeq" id="WP_200786259.1">
    <property type="nucleotide sequence ID" value="NZ_JAEDAO010000001.1"/>
</dbReference>
<dbReference type="Pfam" id="PF01565">
    <property type="entry name" value="FAD_binding_4"/>
    <property type="match status" value="1"/>
</dbReference>
<keyword evidence="5" id="KW-1185">Reference proteome</keyword>
<dbReference type="NCBIfam" id="NF008439">
    <property type="entry name" value="PRK11282.1"/>
    <property type="match status" value="1"/>
</dbReference>
<dbReference type="PANTHER" id="PTHR11748">
    <property type="entry name" value="D-LACTATE DEHYDROGENASE"/>
    <property type="match status" value="1"/>
</dbReference>
<evidence type="ECO:0000256" key="2">
    <source>
        <dbReference type="ARBA" id="ARBA00022827"/>
    </source>
</evidence>
<dbReference type="EMBL" id="JAEDAO010000001">
    <property type="protein sequence ID" value="MBK0391439.1"/>
    <property type="molecule type" value="Genomic_DNA"/>
</dbReference>
<proteinExistence type="predicted"/>
<dbReference type="InterPro" id="IPR006094">
    <property type="entry name" value="Oxid_FAD_bind_N"/>
</dbReference>
<reference evidence="4" key="1">
    <citation type="submission" date="2020-12" db="EMBL/GenBank/DDBJ databases">
        <title>Ramlibacter sp. nov., isolated from a freshwater alga, Cryptomonas.</title>
        <authorList>
            <person name="Kim H.M."/>
            <person name="Jeon C.O."/>
        </authorList>
    </citation>
    <scope>NUCLEOTIDE SEQUENCE</scope>
    <source>
        <strain evidence="4">CrO1</strain>
    </source>
</reference>
<dbReference type="GO" id="GO:0071949">
    <property type="term" value="F:FAD binding"/>
    <property type="evidence" value="ECO:0007669"/>
    <property type="project" value="InterPro"/>
</dbReference>
<dbReference type="InterPro" id="IPR036318">
    <property type="entry name" value="FAD-bd_PCMH-like_sf"/>
</dbReference>
<gene>
    <name evidence="4" type="primary">glcE</name>
    <name evidence="4" type="ORF">I8E28_02440</name>
</gene>
<name>A0A934PZC3_9BURK</name>
<dbReference type="EC" id="1.1.99.14" evidence="4"/>
<evidence type="ECO:0000259" key="3">
    <source>
        <dbReference type="PROSITE" id="PS51387"/>
    </source>
</evidence>
<dbReference type="SUPFAM" id="SSF55103">
    <property type="entry name" value="FAD-linked oxidases, C-terminal domain"/>
    <property type="match status" value="1"/>
</dbReference>
<organism evidence="4 5">
    <name type="scientific">Ramlibacter algicola</name>
    <dbReference type="NCBI Taxonomy" id="2795217"/>
    <lineage>
        <taxon>Bacteria</taxon>
        <taxon>Pseudomonadati</taxon>
        <taxon>Pseudomonadota</taxon>
        <taxon>Betaproteobacteria</taxon>
        <taxon>Burkholderiales</taxon>
        <taxon>Comamonadaceae</taxon>
        <taxon>Ramlibacter</taxon>
    </lineage>
</organism>
<keyword evidence="4" id="KW-0560">Oxidoreductase</keyword>
<dbReference type="Gene3D" id="3.30.465.10">
    <property type="match status" value="1"/>
</dbReference>
<dbReference type="SUPFAM" id="SSF56176">
    <property type="entry name" value="FAD-binding/transporter-associated domain-like"/>
    <property type="match status" value="1"/>
</dbReference>
<dbReference type="PROSITE" id="PS51387">
    <property type="entry name" value="FAD_PCMH"/>
    <property type="match status" value="1"/>
</dbReference>